<organism evidence="8">
    <name type="scientific">Halalkalibacterium halodurans</name>
    <name type="common">Bacillus halodurans</name>
    <dbReference type="NCBI Taxonomy" id="86665"/>
    <lineage>
        <taxon>Bacteria</taxon>
        <taxon>Bacillati</taxon>
        <taxon>Bacillota</taxon>
        <taxon>Bacilli</taxon>
        <taxon>Bacillales</taxon>
        <taxon>Bacillaceae</taxon>
        <taxon>Halalkalibacterium (ex Joshi et al. 2022)</taxon>
    </lineage>
</organism>
<protein>
    <recommendedName>
        <fullName evidence="4">serine-type D-Ala-D-Ala carboxypeptidase</fullName>
        <ecNumber evidence="4">3.4.16.4</ecNumber>
    </recommendedName>
</protein>
<dbReference type="SUPFAM" id="SSF56601">
    <property type="entry name" value="beta-lactamase/transpeptidase-like"/>
    <property type="match status" value="1"/>
</dbReference>
<reference evidence="8" key="1">
    <citation type="submission" date="2015-08" db="EMBL/GenBank/DDBJ databases">
        <title>Complete DNA Sequence of Pseudomonas syringae pv. actinidiae, the Causal Agent of Kiwifruit Canker Disease.</title>
        <authorList>
            <person name="Rikkerink E.H.A."/>
            <person name="Fineran P.C."/>
        </authorList>
    </citation>
    <scope>NUCLEOTIDE SEQUENCE</scope>
    <source>
        <strain evidence="8">DSM 13666</strain>
    </source>
</reference>
<dbReference type="AlphaFoldDB" id="A0A0M0KIU6"/>
<accession>A0A0M0KIU6</accession>
<evidence type="ECO:0000256" key="5">
    <source>
        <dbReference type="ARBA" id="ARBA00023136"/>
    </source>
</evidence>
<dbReference type="SUPFAM" id="SSF54184">
    <property type="entry name" value="Penicillin-binding protein 2x (pbp-2x), c-terminal domain"/>
    <property type="match status" value="1"/>
</dbReference>
<dbReference type="Gene3D" id="3.30.450.330">
    <property type="match status" value="1"/>
</dbReference>
<gene>
    <name evidence="8" type="ORF">AMD02_07190</name>
</gene>
<evidence type="ECO:0000256" key="6">
    <source>
        <dbReference type="ARBA" id="ARBA00034000"/>
    </source>
</evidence>
<evidence type="ECO:0000256" key="2">
    <source>
        <dbReference type="ARBA" id="ARBA00004752"/>
    </source>
</evidence>
<dbReference type="GO" id="GO:0071555">
    <property type="term" value="P:cell wall organization"/>
    <property type="evidence" value="ECO:0007669"/>
    <property type="project" value="TreeGrafter"/>
</dbReference>
<dbReference type="EC" id="3.4.16.4" evidence="4"/>
<dbReference type="InterPro" id="IPR050515">
    <property type="entry name" value="Beta-lactam/transpept"/>
</dbReference>
<evidence type="ECO:0000256" key="1">
    <source>
        <dbReference type="ARBA" id="ARBA00004370"/>
    </source>
</evidence>
<dbReference type="SMART" id="SM00740">
    <property type="entry name" value="PASTA"/>
    <property type="match status" value="1"/>
</dbReference>
<keyword evidence="5" id="KW-0472">Membrane</keyword>
<evidence type="ECO:0000256" key="3">
    <source>
        <dbReference type="ARBA" id="ARBA00007171"/>
    </source>
</evidence>
<dbReference type="PANTHER" id="PTHR30627:SF1">
    <property type="entry name" value="PEPTIDOGLYCAN D,D-TRANSPEPTIDASE FTSI"/>
    <property type="match status" value="1"/>
</dbReference>
<dbReference type="InterPro" id="IPR005311">
    <property type="entry name" value="PBP_dimer"/>
</dbReference>
<dbReference type="InterPro" id="IPR012338">
    <property type="entry name" value="Beta-lactam/transpept-like"/>
</dbReference>
<dbReference type="PATRIC" id="fig|136160.3.peg.1754"/>
<comment type="subcellular location">
    <subcellularLocation>
        <location evidence="1">Membrane</location>
    </subcellularLocation>
</comment>
<dbReference type="PROSITE" id="PS51178">
    <property type="entry name" value="PASTA"/>
    <property type="match status" value="1"/>
</dbReference>
<dbReference type="Gene3D" id="3.40.710.10">
    <property type="entry name" value="DD-peptidase/beta-lactamase superfamily"/>
    <property type="match status" value="1"/>
</dbReference>
<dbReference type="InterPro" id="IPR005543">
    <property type="entry name" value="PASTA_dom"/>
</dbReference>
<proteinExistence type="inferred from homology"/>
<dbReference type="SUPFAM" id="SSF56519">
    <property type="entry name" value="Penicillin binding protein dimerisation domain"/>
    <property type="match status" value="1"/>
</dbReference>
<comment type="catalytic activity">
    <reaction evidence="6">
        <text>Preferential cleavage: (Ac)2-L-Lys-D-Ala-|-D-Ala. Also transpeptidation of peptidyl-alanyl moieties that are N-acyl substituents of D-alanine.</text>
        <dbReference type="EC" id="3.4.16.4"/>
    </reaction>
</comment>
<dbReference type="GO" id="GO:0005886">
    <property type="term" value="C:plasma membrane"/>
    <property type="evidence" value="ECO:0007669"/>
    <property type="project" value="TreeGrafter"/>
</dbReference>
<dbReference type="GO" id="GO:0008658">
    <property type="term" value="F:penicillin binding"/>
    <property type="evidence" value="ECO:0007669"/>
    <property type="project" value="InterPro"/>
</dbReference>
<dbReference type="CDD" id="cd06573">
    <property type="entry name" value="PASTA"/>
    <property type="match status" value="1"/>
</dbReference>
<comment type="caution">
    <text evidence="8">The sequence shown here is derived from an EMBL/GenBank/DDBJ whole genome shotgun (WGS) entry which is preliminary data.</text>
</comment>
<dbReference type="EMBL" id="LILD01000001">
    <property type="protein sequence ID" value="KOO38669.1"/>
    <property type="molecule type" value="Genomic_DNA"/>
</dbReference>
<sequence>MRVSNVTVRRRLIFVLLVGLAAFLIIMLRLGYVQFALGDWLTGQAQDSWSRDVPFEAKRGEITDRNDVVLATNVSAPSILVVPRQVKDPTETAEKLANVLQMDRQKAYELITKRESIVRLNPEGRKISKDKANEVRKLRLPGVYIAEDSKRHYPFGSYLSHVLGFAGIDNQGLTGLELYYDEQLKGEKGHVSFFSDAKGQRLPNLADEYTAPINGLNLRLTIDSRVQTIIERELDIAEATYSPDGAIAIAMNPNTGEILGMSSRPHYNPENFREVPPEVYNQNKPIWMQYEPGSTFKIITLAAALEENEVDLTNDRFHDPGFIEVAGHRLRCWKKGGHGSQTFLEVVENSCNPGFVVLGERLGKDRLFDYIEAFGFGQKTGIDLQGEAKGIIFNRDRIGPLEQATTAFGQGVSVTPIQQVAAVSAAVNGGYLYEPYVAKDWVDPYTGEVVESSAPKMRRQIISEETSKEVRYALESVVARGTGQGAFVDGYRVGGKTGTAQKAKDGRYLENNHIVSFIGFAPADDPQIVVYVAIDNPKDTVQFGGVVAAPIVGKIIGDSLQALGIEKRENQIEKERKWNDEPLVEVPDLVGRTKRDLHESYYELKIDADGKGDVVVAQAPEPGTKVAVGSTIRLYMDDDTEPTD</sequence>
<dbReference type="NCBIfam" id="TIGR02214">
    <property type="entry name" value="spoVD_pbp"/>
    <property type="match status" value="1"/>
</dbReference>
<dbReference type="GeneID" id="87598085"/>
<comment type="pathway">
    <text evidence="2">Cell wall biogenesis; peptidoglycan biosynthesis.</text>
</comment>
<dbReference type="InterPro" id="IPR001460">
    <property type="entry name" value="PCN-bd_Tpept"/>
</dbReference>
<dbReference type="UniPathway" id="UPA00219"/>
<dbReference type="RefSeq" id="WP_053430901.1">
    <property type="nucleotide sequence ID" value="NZ_CP040441.1"/>
</dbReference>
<evidence type="ECO:0000259" key="7">
    <source>
        <dbReference type="PROSITE" id="PS51178"/>
    </source>
</evidence>
<evidence type="ECO:0000256" key="4">
    <source>
        <dbReference type="ARBA" id="ARBA00012448"/>
    </source>
</evidence>
<dbReference type="Pfam" id="PF00905">
    <property type="entry name" value="Transpeptidase"/>
    <property type="match status" value="1"/>
</dbReference>
<dbReference type="GO" id="GO:0009002">
    <property type="term" value="F:serine-type D-Ala-D-Ala carboxypeptidase activity"/>
    <property type="evidence" value="ECO:0007669"/>
    <property type="project" value="UniProtKB-EC"/>
</dbReference>
<dbReference type="Pfam" id="PF03793">
    <property type="entry name" value="PASTA"/>
    <property type="match status" value="1"/>
</dbReference>
<name>A0A0M0KIU6_ALKHA</name>
<evidence type="ECO:0000313" key="8">
    <source>
        <dbReference type="EMBL" id="KOO38669.1"/>
    </source>
</evidence>
<comment type="similarity">
    <text evidence="3">Belongs to the transpeptidase family.</text>
</comment>
<dbReference type="PANTHER" id="PTHR30627">
    <property type="entry name" value="PEPTIDOGLYCAN D,D-TRANSPEPTIDASE"/>
    <property type="match status" value="1"/>
</dbReference>
<feature type="domain" description="PASTA" evidence="7">
    <location>
        <begin position="580"/>
        <end position="638"/>
    </location>
</feature>
<dbReference type="Gene3D" id="3.90.1310.10">
    <property type="entry name" value="Penicillin-binding protein 2a (Domain 2)"/>
    <property type="match status" value="1"/>
</dbReference>
<dbReference type="Pfam" id="PF03717">
    <property type="entry name" value="PBP_dimer"/>
    <property type="match status" value="1"/>
</dbReference>
<dbReference type="InterPro" id="IPR011927">
    <property type="entry name" value="SpoVD_pbp"/>
</dbReference>
<dbReference type="GO" id="GO:0009252">
    <property type="term" value="P:peptidoglycan biosynthetic process"/>
    <property type="evidence" value="ECO:0007669"/>
    <property type="project" value="UniProtKB-UniPathway"/>
</dbReference>
<dbReference type="InterPro" id="IPR036138">
    <property type="entry name" value="PBP_dimer_sf"/>
</dbReference>